<feature type="compositionally biased region" description="Basic residues" evidence="1">
    <location>
        <begin position="74"/>
        <end position="83"/>
    </location>
</feature>
<sequence>MASLSAEAGGSGADRRRPGGGLAVTRLETGAEAGGSSGRLAGGVQAGMRGDDSSGRLVEGQAGSWSPEGGRLHGGGRTRRVRRSCSAPAFGRALAKGRRARGTGVEGRRGEEPPAGRDRAAVTGVQAGGRGHASPVDVGLVGE</sequence>
<organism evidence="2 3">
    <name type="scientific">Dioscorea zingiberensis</name>
    <dbReference type="NCBI Taxonomy" id="325984"/>
    <lineage>
        <taxon>Eukaryota</taxon>
        <taxon>Viridiplantae</taxon>
        <taxon>Streptophyta</taxon>
        <taxon>Embryophyta</taxon>
        <taxon>Tracheophyta</taxon>
        <taxon>Spermatophyta</taxon>
        <taxon>Magnoliopsida</taxon>
        <taxon>Liliopsida</taxon>
        <taxon>Dioscoreales</taxon>
        <taxon>Dioscoreaceae</taxon>
        <taxon>Dioscorea</taxon>
    </lineage>
</organism>
<gene>
    <name evidence="2" type="ORF">J5N97_020439</name>
</gene>
<feature type="compositionally biased region" description="Basic and acidic residues" evidence="1">
    <location>
        <begin position="106"/>
        <end position="120"/>
    </location>
</feature>
<accession>A0A9D5HDN4</accession>
<evidence type="ECO:0000256" key="1">
    <source>
        <dbReference type="SAM" id="MobiDB-lite"/>
    </source>
</evidence>
<proteinExistence type="predicted"/>
<protein>
    <submittedName>
        <fullName evidence="2">Uncharacterized protein</fullName>
    </submittedName>
</protein>
<dbReference type="AlphaFoldDB" id="A0A9D5HDN4"/>
<reference evidence="2" key="2">
    <citation type="journal article" date="2022" name="Hortic Res">
        <title>The genome of Dioscorea zingiberensis sheds light on the biosynthesis, origin and evolution of the medicinally important diosgenin saponins.</title>
        <authorList>
            <person name="Li Y."/>
            <person name="Tan C."/>
            <person name="Li Z."/>
            <person name="Guo J."/>
            <person name="Li S."/>
            <person name="Chen X."/>
            <person name="Wang C."/>
            <person name="Dai X."/>
            <person name="Yang H."/>
            <person name="Song W."/>
            <person name="Hou L."/>
            <person name="Xu J."/>
            <person name="Tong Z."/>
            <person name="Xu A."/>
            <person name="Yuan X."/>
            <person name="Wang W."/>
            <person name="Yang Q."/>
            <person name="Chen L."/>
            <person name="Sun Z."/>
            <person name="Wang K."/>
            <person name="Pan B."/>
            <person name="Chen J."/>
            <person name="Bao Y."/>
            <person name="Liu F."/>
            <person name="Qi X."/>
            <person name="Gang D.R."/>
            <person name="Wen J."/>
            <person name="Li J."/>
        </authorList>
    </citation>
    <scope>NUCLEOTIDE SEQUENCE</scope>
    <source>
        <strain evidence="2">Dzin_1.0</strain>
    </source>
</reference>
<reference evidence="2" key="1">
    <citation type="submission" date="2021-03" db="EMBL/GenBank/DDBJ databases">
        <authorList>
            <person name="Li Z."/>
            <person name="Yang C."/>
        </authorList>
    </citation>
    <scope>NUCLEOTIDE SEQUENCE</scope>
    <source>
        <strain evidence="2">Dzin_1.0</strain>
        <tissue evidence="2">Leaf</tissue>
    </source>
</reference>
<dbReference type="Proteomes" id="UP001085076">
    <property type="component" value="Miscellaneous, Linkage group lg05"/>
</dbReference>
<evidence type="ECO:0000313" key="2">
    <source>
        <dbReference type="EMBL" id="KAJ0972480.1"/>
    </source>
</evidence>
<comment type="caution">
    <text evidence="2">The sequence shown here is derived from an EMBL/GenBank/DDBJ whole genome shotgun (WGS) entry which is preliminary data.</text>
</comment>
<feature type="compositionally biased region" description="Gly residues" evidence="1">
    <location>
        <begin position="32"/>
        <end position="45"/>
    </location>
</feature>
<evidence type="ECO:0000313" key="3">
    <source>
        <dbReference type="Proteomes" id="UP001085076"/>
    </source>
</evidence>
<dbReference type="EMBL" id="JAGGNH010000005">
    <property type="protein sequence ID" value="KAJ0972480.1"/>
    <property type="molecule type" value="Genomic_DNA"/>
</dbReference>
<name>A0A9D5HDN4_9LILI</name>
<feature type="region of interest" description="Disordered" evidence="1">
    <location>
        <begin position="1"/>
        <end position="143"/>
    </location>
</feature>
<keyword evidence="3" id="KW-1185">Reference proteome</keyword>